<feature type="transmembrane region" description="Helical" evidence="7">
    <location>
        <begin position="289"/>
        <end position="312"/>
    </location>
</feature>
<keyword evidence="9" id="KW-1185">Reference proteome</keyword>
<comment type="subcellular location">
    <subcellularLocation>
        <location evidence="1">Membrane</location>
        <topology evidence="1">Multi-pass membrane protein</topology>
    </subcellularLocation>
</comment>
<feature type="transmembrane region" description="Helical" evidence="7">
    <location>
        <begin position="228"/>
        <end position="247"/>
    </location>
</feature>
<dbReference type="Proteomes" id="UP000184357">
    <property type="component" value="Unassembled WGS sequence"/>
</dbReference>
<evidence type="ECO:0000313" key="9">
    <source>
        <dbReference type="Proteomes" id="UP000184357"/>
    </source>
</evidence>
<name>A0A1M5P3V0_9EURY</name>
<feature type="transmembrane region" description="Helical" evidence="7">
    <location>
        <begin position="124"/>
        <end position="145"/>
    </location>
</feature>
<keyword evidence="4 7" id="KW-0812">Transmembrane</keyword>
<evidence type="ECO:0000256" key="3">
    <source>
        <dbReference type="ARBA" id="ARBA00022475"/>
    </source>
</evidence>
<accession>A0A1M5P3V0</accession>
<keyword evidence="3" id="KW-1003">Cell membrane</keyword>
<dbReference type="RefSeq" id="WP_073307983.1">
    <property type="nucleotide sequence ID" value="NZ_FQWV01000003.1"/>
</dbReference>
<evidence type="ECO:0000313" key="8">
    <source>
        <dbReference type="EMBL" id="SHG96442.1"/>
    </source>
</evidence>
<evidence type="ECO:0008006" key="10">
    <source>
        <dbReference type="Google" id="ProtNLM"/>
    </source>
</evidence>
<dbReference type="Pfam" id="PF03547">
    <property type="entry name" value="Mem_trans"/>
    <property type="match status" value="2"/>
</dbReference>
<keyword evidence="2" id="KW-0813">Transport</keyword>
<feature type="transmembrane region" description="Helical" evidence="7">
    <location>
        <begin position="69"/>
        <end position="87"/>
    </location>
</feature>
<sequence>MALLDIFAGAVLPIIAVAAVGFALGRASDIDADPLNTVVVYVLAPALVLHSLATAAFSGGTIARMTVAVTAYILGMIVIAEGVGRLLGEPEPRLSALVLAATFPNSGNYGIPLSDFAFPAGGRAAAVLYLAIQSVLIYTVGVYVASRAGGGGGLQGLRRVFTIPLVWAVPVALGARALGVVPPAAGTAMQTLQLVGDSSIPVMLLILGIQLSRTDYGAALSQAATPSILKMVVAPAVAVAIAVAVGFQDDTVARVFVLESATPAAVTPLILVGAFADDLDVGGVSVSEYISTVILVTTLASIPMLTGLIALLESGLLV</sequence>
<dbReference type="AlphaFoldDB" id="A0A1M5P3V0"/>
<dbReference type="STRING" id="43928.SAMN05443636_1449"/>
<dbReference type="GO" id="GO:0016020">
    <property type="term" value="C:membrane"/>
    <property type="evidence" value="ECO:0007669"/>
    <property type="project" value="UniProtKB-SubCell"/>
</dbReference>
<dbReference type="PANTHER" id="PTHR36838:SF1">
    <property type="entry name" value="SLR1864 PROTEIN"/>
    <property type="match status" value="1"/>
</dbReference>
<dbReference type="PANTHER" id="PTHR36838">
    <property type="entry name" value="AUXIN EFFLUX CARRIER FAMILY PROTEIN"/>
    <property type="match status" value="1"/>
</dbReference>
<evidence type="ECO:0000256" key="1">
    <source>
        <dbReference type="ARBA" id="ARBA00004141"/>
    </source>
</evidence>
<dbReference type="InterPro" id="IPR004776">
    <property type="entry name" value="Mem_transp_PIN-like"/>
</dbReference>
<dbReference type="GO" id="GO:0055085">
    <property type="term" value="P:transmembrane transport"/>
    <property type="evidence" value="ECO:0007669"/>
    <property type="project" value="InterPro"/>
</dbReference>
<keyword evidence="5 7" id="KW-1133">Transmembrane helix</keyword>
<feature type="transmembrane region" description="Helical" evidence="7">
    <location>
        <begin position="37"/>
        <end position="57"/>
    </location>
</feature>
<protein>
    <recommendedName>
        <fullName evidence="10">AEC family transporter</fullName>
    </recommendedName>
</protein>
<reference evidence="8 9" key="1">
    <citation type="submission" date="2016-11" db="EMBL/GenBank/DDBJ databases">
        <authorList>
            <person name="Jaros S."/>
            <person name="Januszkiewicz K."/>
            <person name="Wedrychowicz H."/>
        </authorList>
    </citation>
    <scope>NUCLEOTIDE SEQUENCE [LARGE SCALE GENOMIC DNA]</scope>
    <source>
        <strain evidence="8 9">DSM 9297</strain>
    </source>
</reference>
<evidence type="ECO:0000256" key="6">
    <source>
        <dbReference type="ARBA" id="ARBA00023136"/>
    </source>
</evidence>
<evidence type="ECO:0000256" key="7">
    <source>
        <dbReference type="SAM" id="Phobius"/>
    </source>
</evidence>
<evidence type="ECO:0000256" key="2">
    <source>
        <dbReference type="ARBA" id="ARBA00022448"/>
    </source>
</evidence>
<organism evidence="8 9">
    <name type="scientific">Halobaculum gomorrense</name>
    <dbReference type="NCBI Taxonomy" id="43928"/>
    <lineage>
        <taxon>Archaea</taxon>
        <taxon>Methanobacteriati</taxon>
        <taxon>Methanobacteriota</taxon>
        <taxon>Stenosarchaea group</taxon>
        <taxon>Halobacteria</taxon>
        <taxon>Halobacteriales</taxon>
        <taxon>Haloferacaceae</taxon>
        <taxon>Halobaculum</taxon>
    </lineage>
</organism>
<feature type="transmembrane region" description="Helical" evidence="7">
    <location>
        <begin position="157"/>
        <end position="178"/>
    </location>
</feature>
<dbReference type="EMBL" id="FQWV01000003">
    <property type="protein sequence ID" value="SHG96442.1"/>
    <property type="molecule type" value="Genomic_DNA"/>
</dbReference>
<feature type="transmembrane region" description="Helical" evidence="7">
    <location>
        <begin position="6"/>
        <end position="25"/>
    </location>
</feature>
<proteinExistence type="predicted"/>
<dbReference type="OrthoDB" id="147743at2157"/>
<evidence type="ECO:0000256" key="4">
    <source>
        <dbReference type="ARBA" id="ARBA00022692"/>
    </source>
</evidence>
<evidence type="ECO:0000256" key="5">
    <source>
        <dbReference type="ARBA" id="ARBA00022989"/>
    </source>
</evidence>
<gene>
    <name evidence="8" type="ORF">SAMN05443636_1449</name>
</gene>
<keyword evidence="6 7" id="KW-0472">Membrane</keyword>